<dbReference type="InterPro" id="IPR001173">
    <property type="entry name" value="Glyco_trans_2-like"/>
</dbReference>
<dbReference type="SUPFAM" id="SSF53448">
    <property type="entry name" value="Nucleotide-diphospho-sugar transferases"/>
    <property type="match status" value="1"/>
</dbReference>
<evidence type="ECO:0000313" key="3">
    <source>
        <dbReference type="EMBL" id="QLH49616.1"/>
    </source>
</evidence>
<evidence type="ECO:0000256" key="1">
    <source>
        <dbReference type="SAM" id="MobiDB-lite"/>
    </source>
</evidence>
<evidence type="ECO:0000259" key="2">
    <source>
        <dbReference type="Pfam" id="PF00535"/>
    </source>
</evidence>
<gene>
    <name evidence="3" type="ORF">HWD57_07355</name>
</gene>
<dbReference type="Pfam" id="PF00535">
    <property type="entry name" value="Glycos_transf_2"/>
    <property type="match status" value="1"/>
</dbReference>
<dbReference type="CDD" id="cd00761">
    <property type="entry name" value="Glyco_tranf_GTA_type"/>
    <property type="match status" value="1"/>
</dbReference>
<evidence type="ECO:0000313" key="4">
    <source>
        <dbReference type="Proteomes" id="UP000509684"/>
    </source>
</evidence>
<organism evidence="3 4">
    <name type="scientific">Candidatus Accumulibacter cognatus</name>
    <dbReference type="NCBI Taxonomy" id="2954383"/>
    <lineage>
        <taxon>Bacteria</taxon>
        <taxon>Pseudomonadati</taxon>
        <taxon>Pseudomonadota</taxon>
        <taxon>Betaproteobacteria</taxon>
        <taxon>Candidatus Accumulibacter</taxon>
    </lineage>
</organism>
<proteinExistence type="predicted"/>
<dbReference type="AlphaFoldDB" id="A0A7D5S7J0"/>
<feature type="region of interest" description="Disordered" evidence="1">
    <location>
        <begin position="1"/>
        <end position="30"/>
    </location>
</feature>
<dbReference type="Proteomes" id="UP000509684">
    <property type="component" value="Chromosome"/>
</dbReference>
<feature type="domain" description="Glycosyltransferase 2-like" evidence="2">
    <location>
        <begin position="105"/>
        <end position="268"/>
    </location>
</feature>
<protein>
    <submittedName>
        <fullName evidence="3">Glycosyltransferase family 2 protein</fullName>
    </submittedName>
</protein>
<accession>A0A7D5S7J0</accession>
<dbReference type="KEGG" id="acog:HWD57_07355"/>
<dbReference type="EMBL" id="CP058708">
    <property type="protein sequence ID" value="QLH49616.1"/>
    <property type="molecule type" value="Genomic_DNA"/>
</dbReference>
<reference evidence="3 4" key="1">
    <citation type="journal article" date="2019" name="Microbiome">
        <title>Annotated bacterial chromosomes from frame-shift-corrected long-read metagenomic data.</title>
        <authorList>
            <person name="Arumugam K."/>
            <person name="Bagci C."/>
            <person name="Bessarab I."/>
            <person name="Beier S."/>
            <person name="Buchfink B."/>
            <person name="Gorska A."/>
            <person name="Qiu G."/>
            <person name="Huson D.H."/>
            <person name="Williams R.B.H."/>
        </authorList>
    </citation>
    <scope>NUCLEOTIDE SEQUENCE [LARGE SCALE GENOMIC DNA]</scope>
    <source>
        <strain evidence="3">SSA1</strain>
    </source>
</reference>
<sequence length="397" mass="43499">MRLKDFSPTGLGFPGGRGSKNKPDQQGTALTHPFESAPVLAQACIPAQIAENAGVATDHVRQAPPSERWQILPATNPSGRIEEDGLLQPEQEANPPTQAGETLISVIIPTYNYAHLLPRALASVFVQMAADVELIVVDDGSTDATPEVLASHAARYPQLQILAQLNAGAAAARNHGIRAARGRYALLLDADDELLPGALACLRTLLAKHPAAGMLLGAQVSVYPDGRQRLRLPKPVPPASARELAKRYLLEKRVSISHGCSLFRRDLLLQRPYPENLRGGEDVAVFAHLLVSAPVVVTCEPLARIHKHPDSLRHQRDGEEERARAMVSEVFAGLPPECQSLRRRYQAQRYLSLFRTALLAGERSAARHYYRDAFRLSPWQALRGRHLRKALRLLAGL</sequence>
<dbReference type="PANTHER" id="PTHR43685">
    <property type="entry name" value="GLYCOSYLTRANSFERASE"/>
    <property type="match status" value="1"/>
</dbReference>
<dbReference type="InterPro" id="IPR050834">
    <property type="entry name" value="Glycosyltransf_2"/>
</dbReference>
<dbReference type="InterPro" id="IPR029044">
    <property type="entry name" value="Nucleotide-diphossugar_trans"/>
</dbReference>
<dbReference type="PANTHER" id="PTHR43685:SF11">
    <property type="entry name" value="GLYCOSYLTRANSFERASE TAGX-RELATED"/>
    <property type="match status" value="1"/>
</dbReference>
<dbReference type="Gene3D" id="3.90.550.10">
    <property type="entry name" value="Spore Coat Polysaccharide Biosynthesis Protein SpsA, Chain A"/>
    <property type="match status" value="1"/>
</dbReference>
<name>A0A7D5S7J0_9PROT</name>